<dbReference type="RefSeq" id="WP_123432039.1">
    <property type="nucleotide sequence ID" value="NZ_MOBK01000001.1"/>
</dbReference>
<evidence type="ECO:0000313" key="2">
    <source>
        <dbReference type="Proteomes" id="UP000285636"/>
    </source>
</evidence>
<gene>
    <name evidence="1" type="ORF">BK660_03040</name>
</gene>
<protein>
    <submittedName>
        <fullName evidence="1">Uncharacterized protein</fullName>
    </submittedName>
</protein>
<accession>A0A423IGV9</accession>
<dbReference type="AlphaFoldDB" id="A0A423IGV9"/>
<evidence type="ECO:0000313" key="1">
    <source>
        <dbReference type="EMBL" id="RON24662.1"/>
    </source>
</evidence>
<dbReference type="EMBL" id="MOBK01000001">
    <property type="protein sequence ID" value="RON24662.1"/>
    <property type="molecule type" value="Genomic_DNA"/>
</dbReference>
<reference evidence="1 2" key="1">
    <citation type="submission" date="2016-10" db="EMBL/GenBank/DDBJ databases">
        <title>Comparative genome analysis of multiple Pseudomonas spp. focuses on biocontrol and plant growth promoting traits.</title>
        <authorList>
            <person name="Tao X.-Y."/>
            <person name="Taylor C.G."/>
        </authorList>
    </citation>
    <scope>NUCLEOTIDE SEQUENCE [LARGE SCALE GENOMIC DNA]</scope>
    <source>
        <strain evidence="1 2">38D7</strain>
    </source>
</reference>
<proteinExistence type="predicted"/>
<organism evidence="1 2">
    <name type="scientific">Pseudomonas brassicacearum</name>
    <dbReference type="NCBI Taxonomy" id="930166"/>
    <lineage>
        <taxon>Bacteria</taxon>
        <taxon>Pseudomonadati</taxon>
        <taxon>Pseudomonadota</taxon>
        <taxon>Gammaproteobacteria</taxon>
        <taxon>Pseudomonadales</taxon>
        <taxon>Pseudomonadaceae</taxon>
        <taxon>Pseudomonas</taxon>
    </lineage>
</organism>
<dbReference type="Proteomes" id="UP000285636">
    <property type="component" value="Unassembled WGS sequence"/>
</dbReference>
<name>A0A423IGV9_9PSED</name>
<sequence length="282" mass="31234">MAKLSLTPALKLEYEQLFNSCLINPSRFNDVNALVNSLYEHREQYQGVAESMDIPWGFIAVVHNMESSQKFQKHLHNGDPLTARTVHVPAGRPLGPPPFTWETSAVDALTLRKLNARTDWTLPGTLYQLELYNGIGYRLYHPHVLTPYLWSFSNHYQSGKYVGDGTWSESAKSAQCGAAVLLRRMAENGYIDFPDQPSPAPQDGPFIVEYSATRPGNPEAEAKAENLQRWLNTFPGIFVKVDGAPGDRTSAAYFKVTGHYLPGDPRGGGVSDRLSPMAATGH</sequence>
<comment type="caution">
    <text evidence="1">The sequence shown here is derived from an EMBL/GenBank/DDBJ whole genome shotgun (WGS) entry which is preliminary data.</text>
</comment>